<dbReference type="STRING" id="345632.GPICK_05900"/>
<keyword evidence="1" id="KW-0472">Membrane</keyword>
<proteinExistence type="predicted"/>
<evidence type="ECO:0000313" key="2">
    <source>
        <dbReference type="EMBL" id="AJE02957.1"/>
    </source>
</evidence>
<dbReference type="KEGG" id="gpi:GPICK_05900"/>
<reference evidence="2 3" key="1">
    <citation type="journal article" date="2015" name="Genome Announc.">
        <title>Complete Genome of Geobacter pickeringii G13T, a Metal-Reducing Isolate from Sedimentary Kaolin Deposits.</title>
        <authorList>
            <person name="Badalamenti J.P."/>
            <person name="Bond D.R."/>
        </authorList>
    </citation>
    <scope>NUCLEOTIDE SEQUENCE [LARGE SCALE GENOMIC DNA]</scope>
    <source>
        <strain evidence="2 3">G13</strain>
    </source>
</reference>
<dbReference type="RefSeq" id="WP_039741286.1">
    <property type="nucleotide sequence ID" value="NZ_CP009788.1"/>
</dbReference>
<evidence type="ECO:0008006" key="4">
    <source>
        <dbReference type="Google" id="ProtNLM"/>
    </source>
</evidence>
<keyword evidence="3" id="KW-1185">Reference proteome</keyword>
<evidence type="ECO:0000256" key="1">
    <source>
        <dbReference type="SAM" id="Phobius"/>
    </source>
</evidence>
<keyword evidence="1" id="KW-1133">Transmembrane helix</keyword>
<name>A0A0B5B8S6_9BACT</name>
<sequence>MTEEKNNTMMVGALMLIAGGILGAGAALLFAPQTGKKTRRDIKKYVRRAKNEAEELVEDFSDKVSDVVDNLSDKTQEILDKGKEISHDVKKDLLKAFEEGKDRLEKERSRLARLLG</sequence>
<dbReference type="HOGENOM" id="CLU_105320_5_0_7"/>
<evidence type="ECO:0000313" key="3">
    <source>
        <dbReference type="Proteomes" id="UP000057609"/>
    </source>
</evidence>
<dbReference type="PANTHER" id="PTHR35792:SF2">
    <property type="entry name" value="GENERAL STRESS PROTEIN"/>
    <property type="match status" value="1"/>
</dbReference>
<keyword evidence="1" id="KW-0812">Transmembrane</keyword>
<dbReference type="Gene3D" id="1.10.287.700">
    <property type="entry name" value="Helix hairpin bin"/>
    <property type="match status" value="1"/>
</dbReference>
<dbReference type="Pfam" id="PF12732">
    <property type="entry name" value="YtxH"/>
    <property type="match status" value="1"/>
</dbReference>
<dbReference type="EMBL" id="CP009788">
    <property type="protein sequence ID" value="AJE02957.1"/>
    <property type="molecule type" value="Genomic_DNA"/>
</dbReference>
<dbReference type="InterPro" id="IPR052928">
    <property type="entry name" value="Desiccation-related_membrane"/>
</dbReference>
<gene>
    <name evidence="2" type="ORF">GPICK_05900</name>
</gene>
<dbReference type="InterPro" id="IPR024623">
    <property type="entry name" value="YtxH"/>
</dbReference>
<dbReference type="Proteomes" id="UP000057609">
    <property type="component" value="Chromosome"/>
</dbReference>
<dbReference type="PANTHER" id="PTHR35792">
    <property type="entry name" value="GENERAL STRESS PROTEIN"/>
    <property type="match status" value="1"/>
</dbReference>
<dbReference type="OrthoDB" id="5398321at2"/>
<accession>A0A0B5B8S6</accession>
<protein>
    <recommendedName>
        <fullName evidence="4">General stress protein</fullName>
    </recommendedName>
</protein>
<organism evidence="2 3">
    <name type="scientific">Geobacter pickeringii</name>
    <dbReference type="NCBI Taxonomy" id="345632"/>
    <lineage>
        <taxon>Bacteria</taxon>
        <taxon>Pseudomonadati</taxon>
        <taxon>Thermodesulfobacteriota</taxon>
        <taxon>Desulfuromonadia</taxon>
        <taxon>Geobacterales</taxon>
        <taxon>Geobacteraceae</taxon>
        <taxon>Geobacter</taxon>
    </lineage>
</organism>
<feature type="transmembrane region" description="Helical" evidence="1">
    <location>
        <begin position="12"/>
        <end position="31"/>
    </location>
</feature>
<dbReference type="AlphaFoldDB" id="A0A0B5B8S6"/>